<dbReference type="Proteomes" id="UP000214684">
    <property type="component" value="Unassembled WGS sequence"/>
</dbReference>
<dbReference type="RefSeq" id="WP_089480043.1">
    <property type="nucleotide sequence ID" value="NZ_MUGS01000023.1"/>
</dbReference>
<dbReference type="OrthoDB" id="978531at2"/>
<keyword evidence="2" id="KW-1185">Reference proteome</keyword>
<evidence type="ECO:0000313" key="1">
    <source>
        <dbReference type="EMBL" id="OXG05197.1"/>
    </source>
</evidence>
<accession>A0A227P5J9</accession>
<protein>
    <submittedName>
        <fullName evidence="1">Uncharacterized protein</fullName>
    </submittedName>
</protein>
<dbReference type="EMBL" id="MUGS01000023">
    <property type="protein sequence ID" value="OXG05197.1"/>
    <property type="molecule type" value="Genomic_DNA"/>
</dbReference>
<organism evidence="1 2">
    <name type="scientific">Flavobacterium araucananum</name>
    <dbReference type="NCBI Taxonomy" id="946678"/>
    <lineage>
        <taxon>Bacteria</taxon>
        <taxon>Pseudomonadati</taxon>
        <taxon>Bacteroidota</taxon>
        <taxon>Flavobacteriia</taxon>
        <taxon>Flavobacteriales</taxon>
        <taxon>Flavobacteriaceae</taxon>
        <taxon>Flavobacterium</taxon>
    </lineage>
</organism>
<dbReference type="AlphaFoldDB" id="A0A227P5J9"/>
<proteinExistence type="predicted"/>
<comment type="caution">
    <text evidence="1">The sequence shown here is derived from an EMBL/GenBank/DDBJ whole genome shotgun (WGS) entry which is preliminary data.</text>
</comment>
<dbReference type="PROSITE" id="PS51257">
    <property type="entry name" value="PROKAR_LIPOPROTEIN"/>
    <property type="match status" value="1"/>
</dbReference>
<gene>
    <name evidence="1" type="ORF">B0A64_13450</name>
</gene>
<reference evidence="1 2" key="1">
    <citation type="submission" date="2016-11" db="EMBL/GenBank/DDBJ databases">
        <title>Whole genomes of Flavobacteriaceae.</title>
        <authorList>
            <person name="Stine C."/>
            <person name="Li C."/>
            <person name="Tadesse D."/>
        </authorList>
    </citation>
    <scope>NUCLEOTIDE SEQUENCE [LARGE SCALE GENOMIC DNA]</scope>
    <source>
        <strain evidence="1 2">DSM 24704</strain>
    </source>
</reference>
<name>A0A227P5J9_9FLAO</name>
<sequence length="241" mass="28413">MKYISVLTIMILLTSCQITETINLNPDGSGSIEAVLLRDENSYMQLMGDKYFKEEEFLDTTFVFKDYIKKYKETFSKYSPQDQKILEKYSNVKLHLKKSSFEKEFRDVFLLDFNNLSEIPDLYKSQFFADDLKNNYVLNAEKHYYKTEYTFDGTVFKRKVSITNQAEFEKTKEELKKQESGYKGPNLVKTYILKYHFPREIKSVSNEKAVISSDKKMMTLEFSILDCLLNPEMTSLEVILE</sequence>
<evidence type="ECO:0000313" key="2">
    <source>
        <dbReference type="Proteomes" id="UP000214684"/>
    </source>
</evidence>